<sequence length="175" mass="19211">MAEVVVSLETALAIQEQFNYSLQSAGQTIFGRMVNMFAFSGHSVQGDSSNSKGNNRSVRADYSHLSIKSNIYSFGVVLLESLTGRHSVILADDVPHNLVNQVSQAKSNRRKLKKIMDPRLEDNYSLQGASECLALALRCLERKPKDRPSSASACFALALRCITEASTDRPSSEEL</sequence>
<protein>
    <submittedName>
        <fullName evidence="1">Uncharacterized protein</fullName>
    </submittedName>
</protein>
<proteinExistence type="predicted"/>
<reference evidence="1 2" key="2">
    <citation type="journal article" date="2022" name="Mol. Ecol. Resour.">
        <title>The genomes of chicory, endive, great burdock and yacon provide insights into Asteraceae paleo-polyploidization history and plant inulin production.</title>
        <authorList>
            <person name="Fan W."/>
            <person name="Wang S."/>
            <person name="Wang H."/>
            <person name="Wang A."/>
            <person name="Jiang F."/>
            <person name="Liu H."/>
            <person name="Zhao H."/>
            <person name="Xu D."/>
            <person name="Zhang Y."/>
        </authorList>
    </citation>
    <scope>NUCLEOTIDE SEQUENCE [LARGE SCALE GENOMIC DNA]</scope>
    <source>
        <strain evidence="2">cv. Yunnan</strain>
        <tissue evidence="1">Leaves</tissue>
    </source>
</reference>
<comment type="caution">
    <text evidence="1">The sequence shown here is derived from an EMBL/GenBank/DDBJ whole genome shotgun (WGS) entry which is preliminary data.</text>
</comment>
<dbReference type="Proteomes" id="UP001056120">
    <property type="component" value="Linkage Group LG16"/>
</dbReference>
<reference evidence="2" key="1">
    <citation type="journal article" date="2022" name="Mol. Ecol. Resour.">
        <title>The genomes of chicory, endive, great burdock and yacon provide insights into Asteraceae palaeo-polyploidization history and plant inulin production.</title>
        <authorList>
            <person name="Fan W."/>
            <person name="Wang S."/>
            <person name="Wang H."/>
            <person name="Wang A."/>
            <person name="Jiang F."/>
            <person name="Liu H."/>
            <person name="Zhao H."/>
            <person name="Xu D."/>
            <person name="Zhang Y."/>
        </authorList>
    </citation>
    <scope>NUCLEOTIDE SEQUENCE [LARGE SCALE GENOMIC DNA]</scope>
    <source>
        <strain evidence="2">cv. Yunnan</strain>
    </source>
</reference>
<keyword evidence="2" id="KW-1185">Reference proteome</keyword>
<evidence type="ECO:0000313" key="2">
    <source>
        <dbReference type="Proteomes" id="UP001056120"/>
    </source>
</evidence>
<gene>
    <name evidence="1" type="ORF">L1987_47928</name>
</gene>
<dbReference type="EMBL" id="CM042033">
    <property type="protein sequence ID" value="KAI3773401.1"/>
    <property type="molecule type" value="Genomic_DNA"/>
</dbReference>
<organism evidence="1 2">
    <name type="scientific">Smallanthus sonchifolius</name>
    <dbReference type="NCBI Taxonomy" id="185202"/>
    <lineage>
        <taxon>Eukaryota</taxon>
        <taxon>Viridiplantae</taxon>
        <taxon>Streptophyta</taxon>
        <taxon>Embryophyta</taxon>
        <taxon>Tracheophyta</taxon>
        <taxon>Spermatophyta</taxon>
        <taxon>Magnoliopsida</taxon>
        <taxon>eudicotyledons</taxon>
        <taxon>Gunneridae</taxon>
        <taxon>Pentapetalae</taxon>
        <taxon>asterids</taxon>
        <taxon>campanulids</taxon>
        <taxon>Asterales</taxon>
        <taxon>Asteraceae</taxon>
        <taxon>Asteroideae</taxon>
        <taxon>Heliantheae alliance</taxon>
        <taxon>Millerieae</taxon>
        <taxon>Smallanthus</taxon>
    </lineage>
</organism>
<evidence type="ECO:0000313" key="1">
    <source>
        <dbReference type="EMBL" id="KAI3773401.1"/>
    </source>
</evidence>
<name>A0ACB9FRD6_9ASTR</name>
<accession>A0ACB9FRD6</accession>